<keyword evidence="4" id="KW-1185">Reference proteome</keyword>
<evidence type="ECO:0000259" key="2">
    <source>
        <dbReference type="Pfam" id="PF19572"/>
    </source>
</evidence>
<feature type="signal peptide" evidence="1">
    <location>
        <begin position="1"/>
        <end position="28"/>
    </location>
</feature>
<proteinExistence type="predicted"/>
<dbReference type="NCBIfam" id="NF033709">
    <property type="entry name" value="PorV_fam"/>
    <property type="match status" value="1"/>
</dbReference>
<feature type="domain" description="Type IX secretion system protein PorV" evidence="2">
    <location>
        <begin position="32"/>
        <end position="265"/>
    </location>
</feature>
<dbReference type="Pfam" id="PF19572">
    <property type="entry name" value="PorV"/>
    <property type="match status" value="1"/>
</dbReference>
<evidence type="ECO:0000313" key="4">
    <source>
        <dbReference type="Proteomes" id="UP000812270"/>
    </source>
</evidence>
<protein>
    <submittedName>
        <fullName evidence="3">Type IX secretion system outer membrane channel protein PorV</fullName>
    </submittedName>
</protein>
<dbReference type="EMBL" id="JAHSPG010000016">
    <property type="protein sequence ID" value="MBV4360049.1"/>
    <property type="molecule type" value="Genomic_DNA"/>
</dbReference>
<dbReference type="AlphaFoldDB" id="A0A9E2W6H2"/>
<dbReference type="InterPro" id="IPR047799">
    <property type="entry name" value="T9SS_OM_PorV"/>
</dbReference>
<dbReference type="RefSeq" id="WP_217794299.1">
    <property type="nucleotide sequence ID" value="NZ_JAHSPG010000016.1"/>
</dbReference>
<accession>A0A9E2W6H2</accession>
<reference evidence="3" key="1">
    <citation type="submission" date="2021-06" db="EMBL/GenBank/DDBJ databases">
        <authorList>
            <person name="Huq M.A."/>
        </authorList>
    </citation>
    <scope>NUCLEOTIDE SEQUENCE</scope>
    <source>
        <strain evidence="3">MAH-26</strain>
    </source>
</reference>
<feature type="chain" id="PRO_5039462278" evidence="1">
    <location>
        <begin position="29"/>
        <end position="373"/>
    </location>
</feature>
<evidence type="ECO:0000313" key="3">
    <source>
        <dbReference type="EMBL" id="MBV4360049.1"/>
    </source>
</evidence>
<dbReference type="InterPro" id="IPR045741">
    <property type="entry name" value="PorV"/>
</dbReference>
<evidence type="ECO:0000256" key="1">
    <source>
        <dbReference type="SAM" id="SignalP"/>
    </source>
</evidence>
<gene>
    <name evidence="3" type="primary">porV</name>
    <name evidence="3" type="ORF">KTO63_22980</name>
</gene>
<keyword evidence="1" id="KW-0732">Signal</keyword>
<organism evidence="3 4">
    <name type="scientific">Pinibacter aurantiacus</name>
    <dbReference type="NCBI Taxonomy" id="2851599"/>
    <lineage>
        <taxon>Bacteria</taxon>
        <taxon>Pseudomonadati</taxon>
        <taxon>Bacteroidota</taxon>
        <taxon>Chitinophagia</taxon>
        <taxon>Chitinophagales</taxon>
        <taxon>Chitinophagaceae</taxon>
        <taxon>Pinibacter</taxon>
    </lineage>
</organism>
<dbReference type="NCBIfam" id="NF033710">
    <property type="entry name" value="T9SS_OM_PorV"/>
    <property type="match status" value="1"/>
</dbReference>
<dbReference type="Proteomes" id="UP000812270">
    <property type="component" value="Unassembled WGS sequence"/>
</dbReference>
<sequence length="373" mass="40450">MNYIHKKIFRRLVIVAGVLSANNMMSFAQTPVQVTTTGVPFLQITPDTRSGGMGNMGIATSADADAMFHNLSKTVFNEDKGNVSLNYTPWLRNATSGISFVSAAGNYKLNENQAVSASLRYFNMGDVPVTDYTGKKLGIYRPNEFAFDLGYSRKLSEKFSIGIAARYIYSKLADGSVNDVNYTAGNAFAGDISGFYNGIDKEGNGFTAGVALSNLGSKIGYTGNANEKAFLPANAGIGAAYTKKFEGEHKLTFGIEANKLLVPSTPATEAEMQDYYNKGVMQSWSESFGNTAYKLGAGMEYTYNDMFNLRVGYTFDGDDIGNSKYITAGAGLKYECFGLNFAYLMPSGATKTQSAMANTLRFGLIYHFTDNSK</sequence>
<comment type="caution">
    <text evidence="3">The sequence shown here is derived from an EMBL/GenBank/DDBJ whole genome shotgun (WGS) entry which is preliminary data.</text>
</comment>
<name>A0A9E2W6H2_9BACT</name>